<gene>
    <name evidence="1" type="ORF">SCF082_LOCUS26296</name>
</gene>
<keyword evidence="1" id="KW-0418">Kinase</keyword>
<reference evidence="1 2" key="1">
    <citation type="submission" date="2024-02" db="EMBL/GenBank/DDBJ databases">
        <authorList>
            <person name="Chen Y."/>
            <person name="Shah S."/>
            <person name="Dougan E. K."/>
            <person name="Thang M."/>
            <person name="Chan C."/>
        </authorList>
    </citation>
    <scope>NUCLEOTIDE SEQUENCE [LARGE SCALE GENOMIC DNA]</scope>
</reference>
<organism evidence="1 2">
    <name type="scientific">Durusdinium trenchii</name>
    <dbReference type="NCBI Taxonomy" id="1381693"/>
    <lineage>
        <taxon>Eukaryota</taxon>
        <taxon>Sar</taxon>
        <taxon>Alveolata</taxon>
        <taxon>Dinophyceae</taxon>
        <taxon>Suessiales</taxon>
        <taxon>Symbiodiniaceae</taxon>
        <taxon>Durusdinium</taxon>
    </lineage>
</organism>
<proteinExistence type="predicted"/>
<comment type="caution">
    <text evidence="1">The sequence shown here is derived from an EMBL/GenBank/DDBJ whole genome shotgun (WGS) entry which is preliminary data.</text>
</comment>
<sequence length="687" mass="77192">MWHLRKCFFILLPIAVLTWFWLCPVPLWEATPSKPDVEVKPFAKELHFLLLINDFSTRADTNFALQLAQELVSLGHQVVLESPVDGMLLKDLEPQPGLVARVNPRLETVLSGQNDAFWDAIQGELPHFIVCFSSLWNASLYRLSDKHPGVRLVWYFYKPLACDSPKESTQHRNKVGYAMATADTVVFARDADRQEWLQHDRGHFATFRIFAPATNAPGDDENVSFREEIRARHGIKPNDFVITVVNDLCPRMEMSFSSSGIVQTLQRKFQTSWFAVVFGEYASSQAASSENLFFASDRRELVKYLAAADLHVGCNCACTHVFEVSLAWPDFATDTLYARSFGVPVLMPLSELAGENSIDCFTLRTLTQQSLQKEVANVISLSARKRFSVGRAGRFAVQARFQGQVVTVRVTHLINILQLLPHKSGRAEPRVGVFVQLHDPSRWHQLWPCVRSVLQAAGNNSVDVLLTTTQPIQTLRRAMAELLALNSGALRFTLLSRAENRGADIGVFLQQLLLARELSLDADLILKVHTKKRKAWRDLMIQPLCGSVEAVRGIIDQFMGDDTVGMIGPTNLTWKRVGPFNHVALNLSLPGFDKHAIKQMEFAWSLMHGPGVDLPPQRTWLIVAGSFYWMRVGLQVWEEQILPLVPRLLCSMGVYGHGCRTIRCQAALGLERIIPTLVGRTHKVATP</sequence>
<keyword evidence="1" id="KW-0808">Transferase</keyword>
<keyword evidence="2" id="KW-1185">Reference proteome</keyword>
<evidence type="ECO:0000313" key="1">
    <source>
        <dbReference type="EMBL" id="CAK9046805.1"/>
    </source>
</evidence>
<dbReference type="GO" id="GO:0016301">
    <property type="term" value="F:kinase activity"/>
    <property type="evidence" value="ECO:0007669"/>
    <property type="project" value="UniProtKB-KW"/>
</dbReference>
<evidence type="ECO:0000313" key="2">
    <source>
        <dbReference type="Proteomes" id="UP001642464"/>
    </source>
</evidence>
<dbReference type="SUPFAM" id="SSF53756">
    <property type="entry name" value="UDP-Glycosyltransferase/glycogen phosphorylase"/>
    <property type="match status" value="1"/>
</dbReference>
<accession>A0ABP0M9E1</accession>
<dbReference type="Proteomes" id="UP001642464">
    <property type="component" value="Unassembled WGS sequence"/>
</dbReference>
<protein>
    <submittedName>
        <fullName evidence="1">Serine/threonine-protein kinase nek3</fullName>
    </submittedName>
</protein>
<dbReference type="EMBL" id="CAXAMM010019979">
    <property type="protein sequence ID" value="CAK9046805.1"/>
    <property type="molecule type" value="Genomic_DNA"/>
</dbReference>
<name>A0ABP0M9E1_9DINO</name>